<dbReference type="Pfam" id="PF00535">
    <property type="entry name" value="Glycos_transf_2"/>
    <property type="match status" value="1"/>
</dbReference>
<evidence type="ECO:0000256" key="2">
    <source>
        <dbReference type="SAM" id="Phobius"/>
    </source>
</evidence>
<dbReference type="SUPFAM" id="SSF53448">
    <property type="entry name" value="Nucleotide-diphospho-sugar transferases"/>
    <property type="match status" value="1"/>
</dbReference>
<dbReference type="CDD" id="cd04179">
    <property type="entry name" value="DPM_DPG-synthase_like"/>
    <property type="match status" value="1"/>
</dbReference>
<evidence type="ECO:0000256" key="1">
    <source>
        <dbReference type="ARBA" id="ARBA00006739"/>
    </source>
</evidence>
<evidence type="ECO:0000259" key="3">
    <source>
        <dbReference type="Pfam" id="PF00535"/>
    </source>
</evidence>
<reference evidence="4 5" key="1">
    <citation type="submission" date="2019-09" db="EMBL/GenBank/DDBJ databases">
        <title>Pimelobacter sp. isolated from Paulinella.</title>
        <authorList>
            <person name="Jeong S.E."/>
        </authorList>
    </citation>
    <scope>NUCLEOTIDE SEQUENCE [LARGE SCALE GENOMIC DNA]</scope>
    <source>
        <strain evidence="4 5">Pch-N</strain>
    </source>
</reference>
<accession>A0A7J5DSR8</accession>
<sequence>MYKGMRVGVVVPAYNEEKLIGKTLSTMPELVDRIFVIDDCSTDATSEAAAAVHDPRVEIIRQPKNTGVGGAIITGHRRVLDEGLDVSVVMAGDAQMDPDYLPALLDPIADDDVRFTKANRFYTRTSTAGMPAYRQFGNVVLSVMTKFSSGYYHLFDPQNGYTALHRDALSRLDLDEIAANYSFENSLLIHLNVLRVRARDVPIPAIYGDEVSTMRMRKVIPALLRTLIGGFWMRIWRKYVFPSFAPFALLFFSGLALTTLGVGAAVVITVLALNDVTASPATVMISIAPLLAGIQLLISALSMDISESPD</sequence>
<evidence type="ECO:0000313" key="5">
    <source>
        <dbReference type="Proteomes" id="UP000449906"/>
    </source>
</evidence>
<dbReference type="GO" id="GO:0016740">
    <property type="term" value="F:transferase activity"/>
    <property type="evidence" value="ECO:0007669"/>
    <property type="project" value="UniProtKB-KW"/>
</dbReference>
<feature type="transmembrane region" description="Helical" evidence="2">
    <location>
        <begin position="283"/>
        <end position="303"/>
    </location>
</feature>
<dbReference type="PANTHER" id="PTHR48090">
    <property type="entry name" value="UNDECAPRENYL-PHOSPHATE 4-DEOXY-4-FORMAMIDO-L-ARABINOSE TRANSFERASE-RELATED"/>
    <property type="match status" value="1"/>
</dbReference>
<name>A0A7J5DSR8_NOCSI</name>
<feature type="domain" description="Glycosyltransferase 2-like" evidence="3">
    <location>
        <begin position="9"/>
        <end position="171"/>
    </location>
</feature>
<dbReference type="InterPro" id="IPR001173">
    <property type="entry name" value="Glyco_trans_2-like"/>
</dbReference>
<comment type="caution">
    <text evidence="4">The sequence shown here is derived from an EMBL/GenBank/DDBJ whole genome shotgun (WGS) entry which is preliminary data.</text>
</comment>
<protein>
    <submittedName>
        <fullName evidence="4">Glycosyltransferase family 2 protein</fullName>
    </submittedName>
</protein>
<feature type="transmembrane region" description="Helical" evidence="2">
    <location>
        <begin position="248"/>
        <end position="271"/>
    </location>
</feature>
<dbReference type="EMBL" id="WBVM01000003">
    <property type="protein sequence ID" value="KAB2808188.1"/>
    <property type="molecule type" value="Genomic_DNA"/>
</dbReference>
<dbReference type="AlphaFoldDB" id="A0A7J5DSR8"/>
<feature type="transmembrane region" description="Helical" evidence="2">
    <location>
        <begin position="219"/>
        <end position="236"/>
    </location>
</feature>
<gene>
    <name evidence="4" type="ORF">F9L07_21905</name>
</gene>
<dbReference type="InterPro" id="IPR050256">
    <property type="entry name" value="Glycosyltransferase_2"/>
</dbReference>
<dbReference type="Gene3D" id="3.90.550.10">
    <property type="entry name" value="Spore Coat Polysaccharide Biosynthesis Protein SpsA, Chain A"/>
    <property type="match status" value="1"/>
</dbReference>
<keyword evidence="2" id="KW-0472">Membrane</keyword>
<proteinExistence type="inferred from homology"/>
<comment type="similarity">
    <text evidence="1">Belongs to the glycosyltransferase 2 family.</text>
</comment>
<keyword evidence="2" id="KW-0812">Transmembrane</keyword>
<dbReference type="InterPro" id="IPR029044">
    <property type="entry name" value="Nucleotide-diphossugar_trans"/>
</dbReference>
<dbReference type="Proteomes" id="UP000449906">
    <property type="component" value="Unassembled WGS sequence"/>
</dbReference>
<dbReference type="PANTHER" id="PTHR48090:SF7">
    <property type="entry name" value="RFBJ PROTEIN"/>
    <property type="match status" value="1"/>
</dbReference>
<organism evidence="4 5">
    <name type="scientific">Nocardioides simplex</name>
    <name type="common">Arthrobacter simplex</name>
    <dbReference type="NCBI Taxonomy" id="2045"/>
    <lineage>
        <taxon>Bacteria</taxon>
        <taxon>Bacillati</taxon>
        <taxon>Actinomycetota</taxon>
        <taxon>Actinomycetes</taxon>
        <taxon>Propionibacteriales</taxon>
        <taxon>Nocardioidaceae</taxon>
        <taxon>Pimelobacter</taxon>
    </lineage>
</organism>
<keyword evidence="4" id="KW-0808">Transferase</keyword>
<evidence type="ECO:0000313" key="4">
    <source>
        <dbReference type="EMBL" id="KAB2808188.1"/>
    </source>
</evidence>
<keyword evidence="2" id="KW-1133">Transmembrane helix</keyword>